<dbReference type="EMBL" id="CAADRP010000269">
    <property type="protein sequence ID" value="VFU25999.1"/>
    <property type="molecule type" value="Genomic_DNA"/>
</dbReference>
<name>A0A6N2KD35_SALVM</name>
<proteinExistence type="predicted"/>
<evidence type="ECO:0008006" key="2">
    <source>
        <dbReference type="Google" id="ProtNLM"/>
    </source>
</evidence>
<evidence type="ECO:0000313" key="1">
    <source>
        <dbReference type="EMBL" id="VFU25999.1"/>
    </source>
</evidence>
<dbReference type="AlphaFoldDB" id="A0A6N2KD35"/>
<dbReference type="Pfam" id="PF07723">
    <property type="entry name" value="LRR_2"/>
    <property type="match status" value="1"/>
</dbReference>
<sequence length="73" mass="8436">MPVQESSYPLHLLQHDIILDVPDYVLFPSLKILHLKYLEHLNDASIRKLLSASRGNKLDHFVPSCSEEERVLL</sequence>
<accession>A0A6N2KD35</accession>
<reference evidence="1" key="1">
    <citation type="submission" date="2019-03" db="EMBL/GenBank/DDBJ databases">
        <authorList>
            <person name="Mank J."/>
            <person name="Almeida P."/>
        </authorList>
    </citation>
    <scope>NUCLEOTIDE SEQUENCE</scope>
    <source>
        <strain evidence="1">78183</strain>
    </source>
</reference>
<dbReference type="InterPro" id="IPR013101">
    <property type="entry name" value="LRR_PRU1-like"/>
</dbReference>
<protein>
    <recommendedName>
        <fullName evidence="2">FBD domain-containing protein</fullName>
    </recommendedName>
</protein>
<gene>
    <name evidence="1" type="ORF">SVIM_LOCUS65079</name>
</gene>
<organism evidence="1">
    <name type="scientific">Salix viminalis</name>
    <name type="common">Common osier</name>
    <name type="synonym">Basket willow</name>
    <dbReference type="NCBI Taxonomy" id="40686"/>
    <lineage>
        <taxon>Eukaryota</taxon>
        <taxon>Viridiplantae</taxon>
        <taxon>Streptophyta</taxon>
        <taxon>Embryophyta</taxon>
        <taxon>Tracheophyta</taxon>
        <taxon>Spermatophyta</taxon>
        <taxon>Magnoliopsida</taxon>
        <taxon>eudicotyledons</taxon>
        <taxon>Gunneridae</taxon>
        <taxon>Pentapetalae</taxon>
        <taxon>rosids</taxon>
        <taxon>fabids</taxon>
        <taxon>Malpighiales</taxon>
        <taxon>Salicaceae</taxon>
        <taxon>Saliceae</taxon>
        <taxon>Salix</taxon>
    </lineage>
</organism>